<sequence>MNKMKDSQTNPVKSKAPKQKTVAVKSRIKGAPVKRPKSAVKEKTKVKPAPIVSAGYSLYSTTSDNSVNGDFDTCSELLARLKERRKVTGNHVQHCIDKLASSDDSQQTDPSFHSNRLTVVLPSAYDQESVQSDTNAPFNQRLSSSTPDPEKATFLAEQGNIFQTVPERDSSGPITKETATNRPNFPLITHSQQGFSVPTTATSINIPFGSYGQFAAVGHQGNTEEVVNTSSSGFIPTLNTYTNVDIQNWARRDSDIQTYQAYIPRESTGFSVNAKNPKDSNDSKGNSSGSSGAKEISHLISRQQSINSSGTDYVVLPWPKGGTSGNVLHPGTPVFQLQNGLFQIRPANVQNQGQTANEQLGQDNRKTPSPVQNDLGGSYLATDAFQIPERDNGPSVPQGVRKISSVGLTQETLSSITGTNSPHQTITPLSQRTTSATMTPRTESSVNTESVHNTSSNKNSDGNKSKENPGEKKDNPHSSGDQKQNFDVKNKQDLNMVGNFFQGPSTCTSSVNERNISDHKQNVSNQGNRNLVGQNISGQSSQGQGQMFLLQTSQGGLMGNNSSFQLIPVSVLPNSNLHNVNNASGATTTCQPESLRGQSDRQQQAKEVNSNKQQEAVEIPGETTHANIANPWSKVKMDAGLKKLRYLLGELKECGKIGKDVEVSRLVKEVEKTIETIPTLSSKFNLMAEIDLCLQPLRNENCQLRRQLRLVNQKVKEKEVVKEKAALDFDVIHLQASNTALLKQVKDEKETKVKLALELKDLHSQIMRMKIERNKLLAALSEKETDELKVKQECLSDTQKFRHEIEQLQRQTDGIQMKHEALEQENHILQITVQQRDTEISKMQEVVNEVKDCVASLIQELEESKVGDKSFVSNNSFSLQKLIKVLGEDSVASFTQSKQPPNRQQYTNTQQSLYLVTKEPSTPRLTKQALATHDKKQPGGSRGKMFTYDAHHTEDFKTSNSDTEVELNVVNHGQRRKQSPGRRGQSLSPPSKRVPLRDRNINGKYKSPEPKKQTFAKQSPLRNEEVAKNKRNLNRSLSPAYTRNPRVAFDFSKTSYRHDSDDFPEENYLASNIQHSCNQSEASRYSVTDYFRKYPQSKPNSSETYRKRLHQRSYSQPNHYEHSNSKWTSGPAASLPKEFTSPVRTSSRNNPSTFSPQDNLYHGTVLDNSLSAITDDNISSVSERTSTSTATTVNDTSFRRGIAALDANILKLQLALQKTKNMLS</sequence>
<feature type="compositionally biased region" description="Basic and acidic residues" evidence="2">
    <location>
        <begin position="995"/>
        <end position="1012"/>
    </location>
</feature>
<keyword evidence="4" id="KW-1185">Reference proteome</keyword>
<dbReference type="GO" id="GO:0071539">
    <property type="term" value="P:protein localization to centrosome"/>
    <property type="evidence" value="ECO:0007669"/>
    <property type="project" value="TreeGrafter"/>
</dbReference>
<proteinExistence type="predicted"/>
<feature type="compositionally biased region" description="Polar residues" evidence="2">
    <location>
        <begin position="414"/>
        <end position="452"/>
    </location>
</feature>
<dbReference type="Pfam" id="PF15254">
    <property type="entry name" value="CCDC14"/>
    <property type="match status" value="1"/>
</dbReference>
<feature type="compositionally biased region" description="Polar residues" evidence="2">
    <location>
        <begin position="126"/>
        <end position="147"/>
    </location>
</feature>
<feature type="compositionally biased region" description="Basic and acidic residues" evidence="2">
    <location>
        <begin position="461"/>
        <end position="476"/>
    </location>
</feature>
<dbReference type="PANTHER" id="PTHR22367">
    <property type="entry name" value="COILED-COIL DOMAIN-CONTAINING PROTEIN 14"/>
    <property type="match status" value="1"/>
</dbReference>
<dbReference type="GO" id="GO:0034451">
    <property type="term" value="C:centriolar satellite"/>
    <property type="evidence" value="ECO:0007669"/>
    <property type="project" value="TreeGrafter"/>
</dbReference>
<feature type="region of interest" description="Disordered" evidence="2">
    <location>
        <begin position="269"/>
        <end position="295"/>
    </location>
</feature>
<feature type="region of interest" description="Disordered" evidence="2">
    <location>
        <begin position="971"/>
        <end position="1023"/>
    </location>
</feature>
<evidence type="ECO:0000256" key="1">
    <source>
        <dbReference type="SAM" id="Coils"/>
    </source>
</evidence>
<dbReference type="EMBL" id="CACVKT020008506">
    <property type="protein sequence ID" value="CAC5415776.1"/>
    <property type="molecule type" value="Genomic_DNA"/>
</dbReference>
<feature type="coiled-coil region" evidence="1">
    <location>
        <begin position="791"/>
        <end position="825"/>
    </location>
</feature>
<organism evidence="3 4">
    <name type="scientific">Mytilus coruscus</name>
    <name type="common">Sea mussel</name>
    <dbReference type="NCBI Taxonomy" id="42192"/>
    <lineage>
        <taxon>Eukaryota</taxon>
        <taxon>Metazoa</taxon>
        <taxon>Spiralia</taxon>
        <taxon>Lophotrochozoa</taxon>
        <taxon>Mollusca</taxon>
        <taxon>Bivalvia</taxon>
        <taxon>Autobranchia</taxon>
        <taxon>Pteriomorphia</taxon>
        <taxon>Mytilida</taxon>
        <taxon>Mytiloidea</taxon>
        <taxon>Mytilidae</taxon>
        <taxon>Mytilinae</taxon>
        <taxon>Mytilus</taxon>
    </lineage>
</organism>
<dbReference type="AlphaFoldDB" id="A0A6J8E6N3"/>
<dbReference type="Proteomes" id="UP000507470">
    <property type="component" value="Unassembled WGS sequence"/>
</dbReference>
<feature type="region of interest" description="Disordered" evidence="2">
    <location>
        <begin position="920"/>
        <end position="946"/>
    </location>
</feature>
<feature type="compositionally biased region" description="Basic residues" evidence="2">
    <location>
        <begin position="26"/>
        <end position="38"/>
    </location>
</feature>
<protein>
    <submittedName>
        <fullName evidence="3">CCDC14</fullName>
    </submittedName>
</protein>
<accession>A0A6J8E6N3</accession>
<feature type="region of interest" description="Disordered" evidence="2">
    <location>
        <begin position="1"/>
        <end position="45"/>
    </location>
</feature>
<keyword evidence="1" id="KW-0175">Coiled coil</keyword>
<name>A0A6J8E6N3_MYTCO</name>
<evidence type="ECO:0000256" key="2">
    <source>
        <dbReference type="SAM" id="MobiDB-lite"/>
    </source>
</evidence>
<dbReference type="PANTHER" id="PTHR22367:SF2">
    <property type="entry name" value="COILED-COIL DOMAIN-CONTAINING PROTEIN 14"/>
    <property type="match status" value="1"/>
</dbReference>
<feature type="region of interest" description="Disordered" evidence="2">
    <location>
        <begin position="414"/>
        <end position="485"/>
    </location>
</feature>
<feature type="region of interest" description="Disordered" evidence="2">
    <location>
        <begin position="126"/>
        <end position="149"/>
    </location>
</feature>
<dbReference type="OrthoDB" id="10014807at2759"/>
<reference evidence="3 4" key="1">
    <citation type="submission" date="2020-06" db="EMBL/GenBank/DDBJ databases">
        <authorList>
            <person name="Li R."/>
            <person name="Bekaert M."/>
        </authorList>
    </citation>
    <scope>NUCLEOTIDE SEQUENCE [LARGE SCALE GENOMIC DNA]</scope>
    <source>
        <strain evidence="4">wild</strain>
    </source>
</reference>
<feature type="region of interest" description="Disordered" evidence="2">
    <location>
        <begin position="1111"/>
        <end position="1161"/>
    </location>
</feature>
<evidence type="ECO:0000313" key="4">
    <source>
        <dbReference type="Proteomes" id="UP000507470"/>
    </source>
</evidence>
<evidence type="ECO:0000313" key="3">
    <source>
        <dbReference type="EMBL" id="CAC5415776.1"/>
    </source>
</evidence>
<feature type="compositionally biased region" description="Polar residues" evidence="2">
    <location>
        <begin position="583"/>
        <end position="614"/>
    </location>
</feature>
<dbReference type="InterPro" id="IPR029343">
    <property type="entry name" value="CCDC14"/>
</dbReference>
<gene>
    <name evidence="3" type="ORF">MCOR_48452</name>
</gene>
<feature type="compositionally biased region" description="Polar residues" evidence="2">
    <location>
        <begin position="1142"/>
        <end position="1158"/>
    </location>
</feature>
<feature type="region of interest" description="Disordered" evidence="2">
    <location>
        <begin position="583"/>
        <end position="616"/>
    </location>
</feature>